<dbReference type="Proteomes" id="UP001186974">
    <property type="component" value="Unassembled WGS sequence"/>
</dbReference>
<organism evidence="1 2">
    <name type="scientific">Coniosporium uncinatum</name>
    <dbReference type="NCBI Taxonomy" id="93489"/>
    <lineage>
        <taxon>Eukaryota</taxon>
        <taxon>Fungi</taxon>
        <taxon>Dikarya</taxon>
        <taxon>Ascomycota</taxon>
        <taxon>Pezizomycotina</taxon>
        <taxon>Dothideomycetes</taxon>
        <taxon>Dothideomycetes incertae sedis</taxon>
        <taxon>Coniosporium</taxon>
    </lineage>
</organism>
<comment type="caution">
    <text evidence="1">The sequence shown here is derived from an EMBL/GenBank/DDBJ whole genome shotgun (WGS) entry which is preliminary data.</text>
</comment>
<reference evidence="1" key="1">
    <citation type="submission" date="2024-09" db="EMBL/GenBank/DDBJ databases">
        <title>Black Yeasts Isolated from many extreme environments.</title>
        <authorList>
            <person name="Coleine C."/>
            <person name="Stajich J.E."/>
            <person name="Selbmann L."/>
        </authorList>
    </citation>
    <scope>NUCLEOTIDE SEQUENCE</scope>
    <source>
        <strain evidence="1">CCFEE 5737</strain>
    </source>
</reference>
<sequence>MAPLLLPSALAADPSNKRGLVYVPSQEHPTDDNIWVRPGSDLSWYYNYGASPSAAFLQHPEMEFVPMLWGAKDGDTGTEFYDTVKGLIDSGKNISYVLAFNEPDGDPSTGGSLIPADLAASTWIREIEPLKKLGVKLCAPAVTGSPNGFVWLQNFFTECAGRCSATCMPVHWYGNFEGLTSHIGQKMAAYPNCTIWVTEYADANNDLQSTQRFYNQSAEWFDRMENITHYSYFGSFRSDVSNVGPNAAMLDSNGQLTDIGSWYLGGDATGNIPTAGAAGKSVVASGMLGLLAVVLSVWTVL</sequence>
<dbReference type="EMBL" id="JAWDJW010006816">
    <property type="protein sequence ID" value="KAK3063525.1"/>
    <property type="molecule type" value="Genomic_DNA"/>
</dbReference>
<evidence type="ECO:0000313" key="1">
    <source>
        <dbReference type="EMBL" id="KAK3063525.1"/>
    </source>
</evidence>
<name>A0ACC3D8H8_9PEZI</name>
<gene>
    <name evidence="1" type="ORF">LTS18_014833</name>
</gene>
<accession>A0ACC3D8H8</accession>
<protein>
    <submittedName>
        <fullName evidence="1">Uncharacterized protein</fullName>
    </submittedName>
</protein>
<keyword evidence="2" id="KW-1185">Reference proteome</keyword>
<proteinExistence type="predicted"/>
<evidence type="ECO:0000313" key="2">
    <source>
        <dbReference type="Proteomes" id="UP001186974"/>
    </source>
</evidence>